<sequence>MRNLLRIALSVMVIVMALSAAPLSVYAQDDPRRPVTDDEVNAVSKRLYCPVCENITLDTCGTLACIQWREEVRILLSEGKTPEQVIENFVVRFGDRVVGTPVDPTLRALSLVTPWLLSAFVLLGAASVFLRWRREGAVSAPKAKVSSPSAQAATHTLEEYRARLEADLAARR</sequence>
<accession>A0A2M8P2X3</accession>
<dbReference type="GO" id="GO:0046872">
    <property type="term" value="F:metal ion binding"/>
    <property type="evidence" value="ECO:0007669"/>
    <property type="project" value="UniProtKB-KW"/>
</dbReference>
<comment type="caution">
    <text evidence="7">The sequence shown here is derived from an EMBL/GenBank/DDBJ whole genome shotgun (WGS) entry which is preliminary data.</text>
</comment>
<keyword evidence="5" id="KW-0472">Membrane</keyword>
<comment type="similarity">
    <text evidence="1 5">Belongs to the CcmH/CycL/Ccl2/NrfF family.</text>
</comment>
<keyword evidence="3 5" id="KW-0479">Metal-binding</keyword>
<keyword evidence="4 5" id="KW-0408">Iron</keyword>
<evidence type="ECO:0000313" key="7">
    <source>
        <dbReference type="EMBL" id="PJF31893.1"/>
    </source>
</evidence>
<name>A0A2M8P2X3_9CHLR</name>
<dbReference type="AlphaFoldDB" id="A0A2M8P2X3"/>
<dbReference type="EMBL" id="PGTK01000002">
    <property type="protein sequence ID" value="PJF31893.1"/>
    <property type="molecule type" value="Genomic_DNA"/>
</dbReference>
<evidence type="ECO:0000256" key="4">
    <source>
        <dbReference type="ARBA" id="ARBA00023004"/>
    </source>
</evidence>
<keyword evidence="5" id="KW-0812">Transmembrane</keyword>
<evidence type="ECO:0000256" key="3">
    <source>
        <dbReference type="ARBA" id="ARBA00022723"/>
    </source>
</evidence>
<evidence type="ECO:0000259" key="6">
    <source>
        <dbReference type="Pfam" id="PF03918"/>
    </source>
</evidence>
<dbReference type="InterPro" id="IPR005616">
    <property type="entry name" value="CcmH/CycL/Ccl2/NrfF_N"/>
</dbReference>
<feature type="domain" description="CcmH/CycL/Ccl2/NrfF N-terminal" evidence="6">
    <location>
        <begin position="14"/>
        <end position="150"/>
    </location>
</feature>
<feature type="chain" id="PRO_5014492202" description="Cytochrome c-type biogenesis protein" evidence="5">
    <location>
        <begin position="28"/>
        <end position="172"/>
    </location>
</feature>
<feature type="signal peptide" evidence="5">
    <location>
        <begin position="1"/>
        <end position="27"/>
    </location>
</feature>
<feature type="transmembrane region" description="Helical" evidence="5">
    <location>
        <begin position="112"/>
        <end position="132"/>
    </location>
</feature>
<dbReference type="Pfam" id="PF03918">
    <property type="entry name" value="CcmH"/>
    <property type="match status" value="1"/>
</dbReference>
<keyword evidence="2 5" id="KW-0349">Heme</keyword>
<evidence type="ECO:0000256" key="2">
    <source>
        <dbReference type="ARBA" id="ARBA00022617"/>
    </source>
</evidence>
<evidence type="ECO:0000256" key="1">
    <source>
        <dbReference type="ARBA" id="ARBA00010342"/>
    </source>
</evidence>
<dbReference type="Proteomes" id="UP000228921">
    <property type="component" value="Unassembled WGS sequence"/>
</dbReference>
<organism evidence="7 8">
    <name type="scientific">Candidatus Thermofonsia Clade 1 bacterium</name>
    <dbReference type="NCBI Taxonomy" id="2364210"/>
    <lineage>
        <taxon>Bacteria</taxon>
        <taxon>Bacillati</taxon>
        <taxon>Chloroflexota</taxon>
        <taxon>Candidatus Thermofontia</taxon>
        <taxon>Candidatus Thermofonsia Clade 1</taxon>
    </lineage>
</organism>
<keyword evidence="5" id="KW-1133">Transmembrane helix</keyword>
<dbReference type="Gene3D" id="1.10.8.640">
    <property type="entry name" value="Cytochrome C biogenesis protein"/>
    <property type="match status" value="1"/>
</dbReference>
<comment type="function">
    <text evidence="5">Possible subunit of a heme lyase.</text>
</comment>
<evidence type="ECO:0000256" key="5">
    <source>
        <dbReference type="RuleBase" id="RU364112"/>
    </source>
</evidence>
<keyword evidence="5" id="KW-0732">Signal</keyword>
<proteinExistence type="inferred from homology"/>
<protein>
    <recommendedName>
        <fullName evidence="5">Cytochrome c-type biogenesis protein</fullName>
    </recommendedName>
</protein>
<reference evidence="7 8" key="1">
    <citation type="submission" date="2017-11" db="EMBL/GenBank/DDBJ databases">
        <title>Evolution of Phototrophy in the Chloroflexi Phylum Driven by Horizontal Gene Transfer.</title>
        <authorList>
            <person name="Ward L.M."/>
            <person name="Hemp J."/>
            <person name="Shih P.M."/>
            <person name="Mcglynn S.E."/>
            <person name="Fischer W."/>
        </authorList>
    </citation>
    <scope>NUCLEOTIDE SEQUENCE [LARGE SCALE GENOMIC DNA]</scope>
    <source>
        <strain evidence="7">CP2_2F</strain>
    </source>
</reference>
<evidence type="ECO:0000313" key="8">
    <source>
        <dbReference type="Proteomes" id="UP000228921"/>
    </source>
</evidence>
<dbReference type="InterPro" id="IPR038297">
    <property type="entry name" value="CcmH/CycL/NrfF/Ccl2_sf"/>
</dbReference>
<dbReference type="CDD" id="cd16378">
    <property type="entry name" value="CcmH_N"/>
    <property type="match status" value="1"/>
</dbReference>
<gene>
    <name evidence="7" type="ORF">CUN51_02830</name>
</gene>